<dbReference type="EMBL" id="JAUSUG010000001">
    <property type="protein sequence ID" value="MDQ0252977.1"/>
    <property type="molecule type" value="Genomic_DNA"/>
</dbReference>
<keyword evidence="2" id="KW-1185">Reference proteome</keyword>
<name>A0ABT9ZP16_9BACI</name>
<protein>
    <submittedName>
        <fullName evidence="1">Uncharacterized protein</fullName>
    </submittedName>
</protein>
<dbReference type="Proteomes" id="UP001230005">
    <property type="component" value="Unassembled WGS sequence"/>
</dbReference>
<gene>
    <name evidence="1" type="ORF">J2S74_000349</name>
</gene>
<organism evidence="1 2">
    <name type="scientific">Evansella vedderi</name>
    <dbReference type="NCBI Taxonomy" id="38282"/>
    <lineage>
        <taxon>Bacteria</taxon>
        <taxon>Bacillati</taxon>
        <taxon>Bacillota</taxon>
        <taxon>Bacilli</taxon>
        <taxon>Bacillales</taxon>
        <taxon>Bacillaceae</taxon>
        <taxon>Evansella</taxon>
    </lineage>
</organism>
<evidence type="ECO:0000313" key="2">
    <source>
        <dbReference type="Proteomes" id="UP001230005"/>
    </source>
</evidence>
<sequence length="36" mass="4330">MPKSTDKFYRDEKKRVDGQEFHLTVYPLVFELLGEI</sequence>
<accession>A0ABT9ZP16</accession>
<evidence type="ECO:0000313" key="1">
    <source>
        <dbReference type="EMBL" id="MDQ0252977.1"/>
    </source>
</evidence>
<comment type="caution">
    <text evidence="1">The sequence shown here is derived from an EMBL/GenBank/DDBJ whole genome shotgun (WGS) entry which is preliminary data.</text>
</comment>
<proteinExistence type="predicted"/>
<reference evidence="1 2" key="1">
    <citation type="submission" date="2023-07" db="EMBL/GenBank/DDBJ databases">
        <title>Genomic Encyclopedia of Type Strains, Phase IV (KMG-IV): sequencing the most valuable type-strain genomes for metagenomic binning, comparative biology and taxonomic classification.</title>
        <authorList>
            <person name="Goeker M."/>
        </authorList>
    </citation>
    <scope>NUCLEOTIDE SEQUENCE [LARGE SCALE GENOMIC DNA]</scope>
    <source>
        <strain evidence="1 2">DSM 9768</strain>
    </source>
</reference>